<gene>
    <name evidence="1" type="ORF">SDC9_101116</name>
</gene>
<organism evidence="1">
    <name type="scientific">bioreactor metagenome</name>
    <dbReference type="NCBI Taxonomy" id="1076179"/>
    <lineage>
        <taxon>unclassified sequences</taxon>
        <taxon>metagenomes</taxon>
        <taxon>ecological metagenomes</taxon>
    </lineage>
</organism>
<comment type="caution">
    <text evidence="1">The sequence shown here is derived from an EMBL/GenBank/DDBJ whole genome shotgun (WGS) entry which is preliminary data.</text>
</comment>
<name>A0A645ANJ1_9ZZZZ</name>
<accession>A0A645ANJ1</accession>
<dbReference type="EMBL" id="VSSQ01014755">
    <property type="protein sequence ID" value="MPM54338.1"/>
    <property type="molecule type" value="Genomic_DNA"/>
</dbReference>
<evidence type="ECO:0000313" key="1">
    <source>
        <dbReference type="EMBL" id="MPM54338.1"/>
    </source>
</evidence>
<protein>
    <submittedName>
        <fullName evidence="1">Uncharacterized protein</fullName>
    </submittedName>
</protein>
<reference evidence="1" key="1">
    <citation type="submission" date="2019-08" db="EMBL/GenBank/DDBJ databases">
        <authorList>
            <person name="Kucharzyk K."/>
            <person name="Murdoch R.W."/>
            <person name="Higgins S."/>
            <person name="Loffler F."/>
        </authorList>
    </citation>
    <scope>NUCLEOTIDE SEQUENCE</scope>
</reference>
<sequence>MVELTNQEMSCFISLGKDKLNIGLWACIEGKMMGRA</sequence>
<dbReference type="AlphaFoldDB" id="A0A645ANJ1"/>
<proteinExistence type="predicted"/>